<keyword evidence="1" id="KW-0808">Transferase</keyword>
<keyword evidence="2" id="KW-0012">Acyltransferase</keyword>
<keyword evidence="3" id="KW-0732">Signal</keyword>
<keyword evidence="3" id="KW-0862">Zinc</keyword>
<dbReference type="GO" id="GO:0016603">
    <property type="term" value="F:glutaminyl-peptide cyclotransferase activity"/>
    <property type="evidence" value="ECO:0007669"/>
    <property type="project" value="InterPro"/>
</dbReference>
<dbReference type="FunFam" id="3.40.630.10:FF:000074">
    <property type="entry name" value="Peptide hydrolase"/>
    <property type="match status" value="1"/>
</dbReference>
<gene>
    <name evidence="5" type="ORF">BHQ10_006300</name>
</gene>
<dbReference type="GeneID" id="63795516"/>
<feature type="domain" description="Peptidase M28" evidence="4">
    <location>
        <begin position="123"/>
        <end position="372"/>
    </location>
</feature>
<evidence type="ECO:0000313" key="5">
    <source>
        <dbReference type="EMBL" id="RAO70288.1"/>
    </source>
</evidence>
<dbReference type="Pfam" id="PF04389">
    <property type="entry name" value="Peptidase_M28"/>
    <property type="match status" value="1"/>
</dbReference>
<dbReference type="InterPro" id="IPR037457">
    <property type="entry name" value="M28_QC"/>
</dbReference>
<comment type="similarity">
    <text evidence="3">Belongs to the peptidase M28 family.</text>
</comment>
<accession>A0A364L3A4</accession>
<keyword evidence="3" id="KW-0479">Metal-binding</keyword>
<dbReference type="PANTHER" id="PTHR12283">
    <property type="entry name" value="GLUTAMINYL-PEPTIDE CYCLOTRANSFERASE"/>
    <property type="match status" value="1"/>
</dbReference>
<proteinExistence type="inferred from homology"/>
<feature type="signal peptide" evidence="3">
    <location>
        <begin position="1"/>
        <end position="24"/>
    </location>
</feature>
<dbReference type="PANTHER" id="PTHR12283:SF6">
    <property type="entry name" value="GLUTAMINYL-PEPTIDE CYCLOTRANSFERASE-RELATED"/>
    <property type="match status" value="1"/>
</dbReference>
<dbReference type="Gene3D" id="3.40.630.10">
    <property type="entry name" value="Zn peptidases"/>
    <property type="match status" value="1"/>
</dbReference>
<evidence type="ECO:0000256" key="3">
    <source>
        <dbReference type="RuleBase" id="RU361240"/>
    </source>
</evidence>
<dbReference type="EC" id="3.4.-.-" evidence="3"/>
<evidence type="ECO:0000256" key="2">
    <source>
        <dbReference type="ARBA" id="ARBA00023315"/>
    </source>
</evidence>
<dbReference type="InterPro" id="IPR040234">
    <property type="entry name" value="QC/QCL"/>
</dbReference>
<dbReference type="InterPro" id="IPR007484">
    <property type="entry name" value="Peptidase_M28"/>
</dbReference>
<dbReference type="OrthoDB" id="3907302at2759"/>
<dbReference type="GO" id="GO:0008270">
    <property type="term" value="F:zinc ion binding"/>
    <property type="evidence" value="ECO:0007669"/>
    <property type="project" value="TreeGrafter"/>
</dbReference>
<dbReference type="Proteomes" id="UP000249363">
    <property type="component" value="Unassembled WGS sequence"/>
</dbReference>
<dbReference type="EMBL" id="MIKG01000011">
    <property type="protein sequence ID" value="RAO70288.1"/>
    <property type="molecule type" value="Genomic_DNA"/>
</dbReference>
<keyword evidence="3" id="KW-0378">Hydrolase</keyword>
<dbReference type="CDD" id="cd03880">
    <property type="entry name" value="M28_QC_like"/>
    <property type="match status" value="1"/>
</dbReference>
<dbReference type="RefSeq" id="XP_040734804.1">
    <property type="nucleotide sequence ID" value="XM_040878872.1"/>
</dbReference>
<sequence>MAIAVHSMWHRLISFLFLVQFALAYQQLSEDTLRKLPRPGNDFDIHNGKLLAPILRTRVPGTPGSTAVLNHFNDFFKTSLPDWTIEFQNSTSKTPVSGGKEVPFVNLIASRDPPWASKGDVGRLTLVAHYDSKYSPTGFIGAIDSAAPCAMIMHAVRSIDAALTRKWEDMEAQGDALDAGLDAYTGIQVLFLDGEEAFQEWSNSDSLYGARSLAETWGETSYSPMSIYRTPLSSISLFMLLDLLGSKDPLIHSYFSTTHWAYQSLGELEGRLRTLKQFKSSPNYDVKPEHAVDEPQWFIDADKGEHLISVPTTIQDDHIPFLRRGVDILHIIATSKKDGREHFPDVWHSIHDDGEHLDLPTVEDWSMLVTAFAAEWMELEGYFDDAQDIPERMYTRKTEL</sequence>
<dbReference type="GO" id="GO:0006508">
    <property type="term" value="P:proteolysis"/>
    <property type="evidence" value="ECO:0007669"/>
    <property type="project" value="UniProtKB-KW"/>
</dbReference>
<protein>
    <recommendedName>
        <fullName evidence="3">Peptide hydrolase</fullName>
        <ecNumber evidence="3">3.4.-.-</ecNumber>
    </recommendedName>
</protein>
<organism evidence="5 6">
    <name type="scientific">Talaromyces amestolkiae</name>
    <dbReference type="NCBI Taxonomy" id="1196081"/>
    <lineage>
        <taxon>Eukaryota</taxon>
        <taxon>Fungi</taxon>
        <taxon>Dikarya</taxon>
        <taxon>Ascomycota</taxon>
        <taxon>Pezizomycotina</taxon>
        <taxon>Eurotiomycetes</taxon>
        <taxon>Eurotiomycetidae</taxon>
        <taxon>Eurotiales</taxon>
        <taxon>Trichocomaceae</taxon>
        <taxon>Talaromyces</taxon>
        <taxon>Talaromyces sect. Talaromyces</taxon>
    </lineage>
</organism>
<keyword evidence="3" id="KW-0645">Protease</keyword>
<name>A0A364L3A4_TALAM</name>
<feature type="chain" id="PRO_5016477987" description="Peptide hydrolase" evidence="3">
    <location>
        <begin position="25"/>
        <end position="400"/>
    </location>
</feature>
<dbReference type="GO" id="GO:0008233">
    <property type="term" value="F:peptidase activity"/>
    <property type="evidence" value="ECO:0007669"/>
    <property type="project" value="UniProtKB-KW"/>
</dbReference>
<evidence type="ECO:0000256" key="1">
    <source>
        <dbReference type="ARBA" id="ARBA00022679"/>
    </source>
</evidence>
<dbReference type="STRING" id="1196081.A0A364L3A4"/>
<comment type="caution">
    <text evidence="5">The sequence shown here is derived from an EMBL/GenBank/DDBJ whole genome shotgun (WGS) entry which is preliminary data.</text>
</comment>
<dbReference type="SUPFAM" id="SSF53187">
    <property type="entry name" value="Zn-dependent exopeptidases"/>
    <property type="match status" value="1"/>
</dbReference>
<reference evidence="5 6" key="1">
    <citation type="journal article" date="2017" name="Biotechnol. Biofuels">
        <title>Differential beta-glucosidase expression as a function of carbon source availability in Talaromyces amestolkiae: a genomic and proteomic approach.</title>
        <authorList>
            <person name="de Eugenio L.I."/>
            <person name="Mendez-Liter J.A."/>
            <person name="Nieto-Dominguez M."/>
            <person name="Alonso L."/>
            <person name="Gil-Munoz J."/>
            <person name="Barriuso J."/>
            <person name="Prieto A."/>
            <person name="Martinez M.J."/>
        </authorList>
    </citation>
    <scope>NUCLEOTIDE SEQUENCE [LARGE SCALE GENOMIC DNA]</scope>
    <source>
        <strain evidence="5 6">CIB</strain>
    </source>
</reference>
<dbReference type="AlphaFoldDB" id="A0A364L3A4"/>
<evidence type="ECO:0000313" key="6">
    <source>
        <dbReference type="Proteomes" id="UP000249363"/>
    </source>
</evidence>
<keyword evidence="6" id="KW-1185">Reference proteome</keyword>
<evidence type="ECO:0000259" key="4">
    <source>
        <dbReference type="Pfam" id="PF04389"/>
    </source>
</evidence>